<keyword evidence="1" id="KW-0472">Membrane</keyword>
<keyword evidence="3" id="KW-0378">Hydrolase</keyword>
<accession>A0ABT9Y9D4</accession>
<dbReference type="PANTHER" id="PTHR14969">
    <property type="entry name" value="SPHINGOSINE-1-PHOSPHATE PHOSPHOHYDROLASE"/>
    <property type="match status" value="1"/>
</dbReference>
<dbReference type="RefSeq" id="WP_307224706.1">
    <property type="nucleotide sequence ID" value="NZ_CP116940.1"/>
</dbReference>
<dbReference type="InterPro" id="IPR036938">
    <property type="entry name" value="PAP2/HPO_sf"/>
</dbReference>
<dbReference type="Gene3D" id="1.20.144.10">
    <property type="entry name" value="Phosphatidic acid phosphatase type 2/haloperoxidase"/>
    <property type="match status" value="1"/>
</dbReference>
<dbReference type="EMBL" id="JAUSUE010000015">
    <property type="protein sequence ID" value="MDQ0204354.1"/>
    <property type="molecule type" value="Genomic_DNA"/>
</dbReference>
<dbReference type="Proteomes" id="UP001239167">
    <property type="component" value="Unassembled WGS sequence"/>
</dbReference>
<feature type="transmembrane region" description="Helical" evidence="1">
    <location>
        <begin position="31"/>
        <end position="51"/>
    </location>
</feature>
<evidence type="ECO:0000313" key="3">
    <source>
        <dbReference type="EMBL" id="MDQ0204354.1"/>
    </source>
</evidence>
<protein>
    <submittedName>
        <fullName evidence="3">Undecaprenyl-diphosphatase</fullName>
        <ecNumber evidence="3">3.6.1.27</ecNumber>
    </submittedName>
</protein>
<evidence type="ECO:0000256" key="1">
    <source>
        <dbReference type="SAM" id="Phobius"/>
    </source>
</evidence>
<evidence type="ECO:0000259" key="2">
    <source>
        <dbReference type="SMART" id="SM00014"/>
    </source>
</evidence>
<dbReference type="InterPro" id="IPR000326">
    <property type="entry name" value="PAP2/HPO"/>
</dbReference>
<name>A0ABT9Y9D4_9FIRM</name>
<dbReference type="PANTHER" id="PTHR14969:SF13">
    <property type="entry name" value="AT30094P"/>
    <property type="match status" value="1"/>
</dbReference>
<feature type="domain" description="Phosphatidic acid phosphatase type 2/haloperoxidase" evidence="2">
    <location>
        <begin position="57"/>
        <end position="170"/>
    </location>
</feature>
<dbReference type="SUPFAM" id="SSF48317">
    <property type="entry name" value="Acid phosphatase/Vanadium-dependent haloperoxidase"/>
    <property type="match status" value="1"/>
</dbReference>
<feature type="transmembrane region" description="Helical" evidence="1">
    <location>
        <begin position="58"/>
        <end position="76"/>
    </location>
</feature>
<proteinExistence type="predicted"/>
<feature type="transmembrane region" description="Helical" evidence="1">
    <location>
        <begin position="129"/>
        <end position="149"/>
    </location>
</feature>
<dbReference type="GO" id="GO:0050380">
    <property type="term" value="F:undecaprenyl-diphosphatase activity"/>
    <property type="evidence" value="ECO:0007669"/>
    <property type="project" value="UniProtKB-EC"/>
</dbReference>
<gene>
    <name evidence="3" type="ORF">J2S01_002082</name>
</gene>
<feature type="transmembrane region" description="Helical" evidence="1">
    <location>
        <begin position="104"/>
        <end position="122"/>
    </location>
</feature>
<dbReference type="SMART" id="SM00014">
    <property type="entry name" value="acidPPc"/>
    <property type="match status" value="1"/>
</dbReference>
<keyword evidence="4" id="KW-1185">Reference proteome</keyword>
<feature type="transmembrane region" description="Helical" evidence="1">
    <location>
        <begin position="155"/>
        <end position="172"/>
    </location>
</feature>
<keyword evidence="1" id="KW-0812">Transmembrane</keyword>
<organism evidence="3 4">
    <name type="scientific">Pectinatus haikarae</name>
    <dbReference type="NCBI Taxonomy" id="349096"/>
    <lineage>
        <taxon>Bacteria</taxon>
        <taxon>Bacillati</taxon>
        <taxon>Bacillota</taxon>
        <taxon>Negativicutes</taxon>
        <taxon>Selenomonadales</taxon>
        <taxon>Selenomonadaceae</taxon>
        <taxon>Pectinatus</taxon>
    </lineage>
</organism>
<keyword evidence="1" id="KW-1133">Transmembrane helix</keyword>
<reference evidence="3 4" key="1">
    <citation type="submission" date="2023-07" db="EMBL/GenBank/DDBJ databases">
        <title>Genomic Encyclopedia of Type Strains, Phase IV (KMG-IV): sequencing the most valuable type-strain genomes for metagenomic binning, comparative biology and taxonomic classification.</title>
        <authorList>
            <person name="Goeker M."/>
        </authorList>
    </citation>
    <scope>NUCLEOTIDE SEQUENCE [LARGE SCALE GENOMIC DNA]</scope>
    <source>
        <strain evidence="3 4">DSM 16980</strain>
    </source>
</reference>
<comment type="caution">
    <text evidence="3">The sequence shown here is derived from an EMBL/GenBank/DDBJ whole genome shotgun (WGS) entry which is preliminary data.</text>
</comment>
<sequence length="182" mass="20626">MEWLMALDHNIIFWIQNNLVSGTITPFMKSLSWSGNAGKIWIFFGVILFCIRKYRRTGIAVFIALFFSLIIGDDLLKHTVMRSKPCIDYPWVPLHLHMPAANNYSFPSAHAFSSFAAAFAMVRGIRNRWILLMIVLAVGIAFSRVYLFMHYPSDVLAGAFLGISAGAAAWYLSGKLFLKRKK</sequence>
<dbReference type="EC" id="3.6.1.27" evidence="3"/>
<dbReference type="Pfam" id="PF01569">
    <property type="entry name" value="PAP2"/>
    <property type="match status" value="1"/>
</dbReference>
<evidence type="ECO:0000313" key="4">
    <source>
        <dbReference type="Proteomes" id="UP001239167"/>
    </source>
</evidence>